<keyword evidence="2" id="KW-0472">Membrane</keyword>
<dbReference type="EMBL" id="HG994586">
    <property type="protein sequence ID" value="CAF3007190.1"/>
    <property type="molecule type" value="Genomic_DNA"/>
</dbReference>
<dbReference type="PANTHER" id="PTHR39959">
    <property type="entry name" value="RE44287P-RELATED"/>
    <property type="match status" value="1"/>
</dbReference>
<evidence type="ECO:0000313" key="4">
    <source>
        <dbReference type="Proteomes" id="UP000675881"/>
    </source>
</evidence>
<feature type="transmembrane region" description="Helical" evidence="2">
    <location>
        <begin position="374"/>
        <end position="399"/>
    </location>
</feature>
<protein>
    <submittedName>
        <fullName evidence="3">(salmon louse) hypothetical protein</fullName>
    </submittedName>
</protein>
<dbReference type="AlphaFoldDB" id="A0A7R8HCL2"/>
<sequence length="533" mass="59447">MIGLTSSERRDGRRYIDQRRETRQTGGGSPRDLVSEIHCIQSSNIQSFTAFLRLPESFKSIPVLEAKTPPKASSDVCLITKTNVEEVYALDLGAIEDCGVSSCQEGSEFDWLCVTVRFPLISGLKMPEDEVIDIKCKPQDRSIEGNNVVNFQENAVEQRSPAVFLGGGQEFLSEIGLFRKLPGTDLFASRVKSGSTIELGENIQLRSIVRAGDGWTFAKITDVVVHRVHEGVPLNEPKDIAPLVFPNGCRNPSYSALAPFNPWRDTENGLINNFDFRVFMFQEMESGDAIMITAKIIACVEEIDCSPIRCGEDKEPGYGRKRRSVGNETSGKTQGWEENVQLKIRMPEYNSIGDSPQTTTSFNNIPITESECKIYLIVTLSVALTFCILSAIIVLVACVRRYQEVKSRRKQRALEGEDRRGSSGKVSRSESTNGKATVAYYPYIIDPRNFTGGPLPPPIHASSQNNQKPVTVRSVKRRDKAKFEEKRQIAAVMSSQSVPTTPKLLRNDERAVMDRLGESYKERKKTKGSLMKL</sequence>
<keyword evidence="4" id="KW-1185">Reference proteome</keyword>
<feature type="compositionally biased region" description="Basic and acidic residues" evidence="1">
    <location>
        <begin position="7"/>
        <end position="23"/>
    </location>
</feature>
<keyword evidence="2" id="KW-1133">Transmembrane helix</keyword>
<organism evidence="3 4">
    <name type="scientific">Lepeophtheirus salmonis</name>
    <name type="common">Salmon louse</name>
    <name type="synonym">Caligus salmonis</name>
    <dbReference type="NCBI Taxonomy" id="72036"/>
    <lineage>
        <taxon>Eukaryota</taxon>
        <taxon>Metazoa</taxon>
        <taxon>Ecdysozoa</taxon>
        <taxon>Arthropoda</taxon>
        <taxon>Crustacea</taxon>
        <taxon>Multicrustacea</taxon>
        <taxon>Hexanauplia</taxon>
        <taxon>Copepoda</taxon>
        <taxon>Siphonostomatoida</taxon>
        <taxon>Caligidae</taxon>
        <taxon>Lepeophtheirus</taxon>
    </lineage>
</organism>
<keyword evidence="2" id="KW-0812">Transmembrane</keyword>
<evidence type="ECO:0000313" key="3">
    <source>
        <dbReference type="EMBL" id="CAF3007190.1"/>
    </source>
</evidence>
<proteinExistence type="predicted"/>
<feature type="region of interest" description="Disordered" evidence="1">
    <location>
        <begin position="459"/>
        <end position="479"/>
    </location>
</feature>
<gene>
    <name evidence="3" type="ORF">LSAA_13444</name>
</gene>
<evidence type="ECO:0000256" key="2">
    <source>
        <dbReference type="SAM" id="Phobius"/>
    </source>
</evidence>
<accession>A0A7R8HCL2</accession>
<evidence type="ECO:0000256" key="1">
    <source>
        <dbReference type="SAM" id="MobiDB-lite"/>
    </source>
</evidence>
<dbReference type="PANTHER" id="PTHR39959:SF2">
    <property type="entry name" value="RE44287P"/>
    <property type="match status" value="1"/>
</dbReference>
<feature type="region of interest" description="Disordered" evidence="1">
    <location>
        <begin position="409"/>
        <end position="431"/>
    </location>
</feature>
<feature type="region of interest" description="Disordered" evidence="1">
    <location>
        <begin position="1"/>
        <end position="32"/>
    </location>
</feature>
<feature type="compositionally biased region" description="Basic and acidic residues" evidence="1">
    <location>
        <begin position="409"/>
        <end position="421"/>
    </location>
</feature>
<reference evidence="3" key="1">
    <citation type="submission" date="2021-02" db="EMBL/GenBank/DDBJ databases">
        <authorList>
            <person name="Bekaert M."/>
        </authorList>
    </citation>
    <scope>NUCLEOTIDE SEQUENCE</scope>
    <source>
        <strain evidence="3">IoA-00</strain>
    </source>
</reference>
<name>A0A7R8HCL2_LEPSM</name>
<dbReference type="OrthoDB" id="6757328at2759"/>
<dbReference type="Proteomes" id="UP000675881">
    <property type="component" value="Chromosome 7"/>
</dbReference>